<feature type="region of interest" description="Disordered" evidence="5">
    <location>
        <begin position="695"/>
        <end position="764"/>
    </location>
</feature>
<feature type="region of interest" description="Disordered" evidence="5">
    <location>
        <begin position="517"/>
        <end position="598"/>
    </location>
</feature>
<dbReference type="Pfam" id="PF01363">
    <property type="entry name" value="FYVE"/>
    <property type="match status" value="1"/>
</dbReference>
<sequence length="838" mass="90460">MATTEASAVQLQLQNLTLDDPSTSTSTIPPSSPPSKPTVITTSTTSPVLVKPDISAPASSEPANGPTPPSSPSQRGSSTQAVMSSRLSGPADHQPGTNTAATLSNSTPSQHPLPPPPPPQLSSSSSSSSSSSPSSQQAHQQPTPPSTLPEDAAFPQAAVDSTMNDSSPISPNVNVNPVREPYVVEHEHRPSDETSVSPVSPRSATPSSILDDGVPTLDANEAAFMLEADEMDSSHHDHETRQAVDSTVPTPVHLQQRPSQIPRFPSNSSNQSVHSDLPNLQIPRHSPPVPFQPHQTGSHYSFPYATTLPADPRRAPLRDIQRSQEAPLSPDIPPWQPDSEVTSCPICRTGFSFFYRKHHCRKCGRVVCAPCSPHRIAIPRSYVVYPPHSIEAELAQSYIDAHGHRIYADGEEGVEVRICNECLAGENPSSGRMGLNRRQSIQSPSGGAGRFWQDTGPSAGGNGNSFVSPQGVGFGGSPSAPRRRTVSSANPFIQNPGVIPTVTGGFPGALYHHQGVQQAHSLGSRGHPHGFFPGQHHPPYHSHPVHQPPPLQHPTPSYPHPGHQTFTFTAPQFYPSPQPSTHHHHHHHHHQRSISSSHAYTQYSPVNQPIRGLLDTSQQPTPAFSMPAHRQNLPIASQFMSSSSREQQTHSAPPQPQPRLKETDYCPICMTVLPPPNPITKDESAREAHIQQCIENAVGSPEVSRRRSTSGTPSNPASLANNTMSSQPARALSTTPSQDQTQTHTPGPERSRRNTASNRAGGSGRMVVYTATEKDTFAMGNDAEADGQKAECVICFEEFEAGDSIARLECFCRYHKKCITDWFNRRMDGQCPVHAMNE</sequence>
<feature type="domain" description="FYVE-type" evidence="7">
    <location>
        <begin position="338"/>
        <end position="427"/>
    </location>
</feature>
<dbReference type="CDD" id="cd16489">
    <property type="entry name" value="mRING-CH-C4HC2H_ZNRF"/>
    <property type="match status" value="1"/>
</dbReference>
<organism evidence="8 9">
    <name type="scientific">Orbilia oligospora</name>
    <name type="common">Nematode-trapping fungus</name>
    <name type="synonym">Arthrobotrys oligospora</name>
    <dbReference type="NCBI Taxonomy" id="2813651"/>
    <lineage>
        <taxon>Eukaryota</taxon>
        <taxon>Fungi</taxon>
        <taxon>Dikarya</taxon>
        <taxon>Ascomycota</taxon>
        <taxon>Pezizomycotina</taxon>
        <taxon>Orbiliomycetes</taxon>
        <taxon>Orbiliales</taxon>
        <taxon>Orbiliaceae</taxon>
        <taxon>Orbilia</taxon>
    </lineage>
</organism>
<feature type="compositionally biased region" description="Pro residues" evidence="5">
    <location>
        <begin position="111"/>
        <end position="120"/>
    </location>
</feature>
<feature type="compositionally biased region" description="Low complexity" evidence="5">
    <location>
        <begin position="121"/>
        <end position="141"/>
    </location>
</feature>
<dbReference type="SMART" id="SM00064">
    <property type="entry name" value="FYVE"/>
    <property type="match status" value="1"/>
</dbReference>
<feature type="compositionally biased region" description="Polar residues" evidence="5">
    <location>
        <begin position="639"/>
        <end position="652"/>
    </location>
</feature>
<evidence type="ECO:0000313" key="9">
    <source>
        <dbReference type="Proteomes" id="UP000475325"/>
    </source>
</evidence>
<evidence type="ECO:0000256" key="4">
    <source>
        <dbReference type="PROSITE-ProRule" id="PRU00175"/>
    </source>
</evidence>
<keyword evidence="2 4" id="KW-0863">Zinc-finger</keyword>
<dbReference type="SUPFAM" id="SSF57903">
    <property type="entry name" value="FYVE/PHD zinc finger"/>
    <property type="match status" value="1"/>
</dbReference>
<accession>A0A7C8IXK6</accession>
<feature type="compositionally biased region" description="Polar residues" evidence="5">
    <location>
        <begin position="709"/>
        <end position="745"/>
    </location>
</feature>
<proteinExistence type="predicted"/>
<feature type="compositionally biased region" description="Basic and acidic residues" evidence="5">
    <location>
        <begin position="182"/>
        <end position="192"/>
    </location>
</feature>
<comment type="caution">
    <text evidence="8">The sequence shown here is derived from an EMBL/GenBank/DDBJ whole genome shotgun (WGS) entry which is preliminary data.</text>
</comment>
<dbReference type="PROSITE" id="PS50089">
    <property type="entry name" value="ZF_RING_2"/>
    <property type="match status" value="1"/>
</dbReference>
<feature type="compositionally biased region" description="Polar residues" evidence="5">
    <location>
        <begin position="265"/>
        <end position="274"/>
    </location>
</feature>
<feature type="domain" description="RING-type" evidence="6">
    <location>
        <begin position="792"/>
        <end position="834"/>
    </location>
</feature>
<feature type="region of interest" description="Disordered" evidence="5">
    <location>
        <begin position="232"/>
        <end position="285"/>
    </location>
</feature>
<protein>
    <recommendedName>
        <fullName evidence="10">FYVE-type domain-containing protein</fullName>
    </recommendedName>
</protein>
<keyword evidence="1" id="KW-0479">Metal-binding</keyword>
<feature type="compositionally biased region" description="Polar residues" evidence="5">
    <location>
        <begin position="95"/>
        <end position="105"/>
    </location>
</feature>
<evidence type="ECO:0000259" key="6">
    <source>
        <dbReference type="PROSITE" id="PS50089"/>
    </source>
</evidence>
<feature type="region of interest" description="Disordered" evidence="5">
    <location>
        <begin position="639"/>
        <end position="662"/>
    </location>
</feature>
<feature type="region of interest" description="Disordered" evidence="5">
    <location>
        <begin position="1"/>
        <end position="214"/>
    </location>
</feature>
<evidence type="ECO:0008006" key="10">
    <source>
        <dbReference type="Google" id="ProtNLM"/>
    </source>
</evidence>
<name>A0A7C8IXK6_ORBOL</name>
<dbReference type="PANTHER" id="PTHR23164">
    <property type="entry name" value="EARLY ENDOSOME ANTIGEN 1"/>
    <property type="match status" value="1"/>
</dbReference>
<reference evidence="8 9" key="1">
    <citation type="submission" date="2019-06" db="EMBL/GenBank/DDBJ databases">
        <authorList>
            <person name="Palmer J.M."/>
        </authorList>
    </citation>
    <scope>NUCLEOTIDE SEQUENCE [LARGE SCALE GENOMIC DNA]</scope>
    <source>
        <strain evidence="8 9">TWF102</strain>
    </source>
</reference>
<dbReference type="InterPro" id="IPR017455">
    <property type="entry name" value="Znf_FYVE-rel"/>
</dbReference>
<feature type="compositionally biased region" description="Basic residues" evidence="5">
    <location>
        <begin position="581"/>
        <end position="592"/>
    </location>
</feature>
<dbReference type="Pfam" id="PF13639">
    <property type="entry name" value="zf-RING_2"/>
    <property type="match status" value="1"/>
</dbReference>
<dbReference type="InterPro" id="IPR001841">
    <property type="entry name" value="Znf_RING"/>
</dbReference>
<dbReference type="EMBL" id="WIQW01000139">
    <property type="protein sequence ID" value="KAF3080395.1"/>
    <property type="molecule type" value="Genomic_DNA"/>
</dbReference>
<dbReference type="PROSITE" id="PS50178">
    <property type="entry name" value="ZF_FYVE"/>
    <property type="match status" value="1"/>
</dbReference>
<dbReference type="CDD" id="cd15737">
    <property type="entry name" value="FYVE2_Vac1p_like"/>
    <property type="match status" value="1"/>
</dbReference>
<dbReference type="InterPro" id="IPR000306">
    <property type="entry name" value="Znf_FYVE"/>
</dbReference>
<feature type="compositionally biased region" description="Polar residues" evidence="5">
    <location>
        <begin position="159"/>
        <end position="175"/>
    </location>
</feature>
<evidence type="ECO:0000259" key="7">
    <source>
        <dbReference type="PROSITE" id="PS50178"/>
    </source>
</evidence>
<feature type="compositionally biased region" description="Polar residues" evidence="5">
    <location>
        <begin position="72"/>
        <end position="87"/>
    </location>
</feature>
<feature type="compositionally biased region" description="Polar residues" evidence="5">
    <location>
        <begin position="193"/>
        <end position="208"/>
    </location>
</feature>
<gene>
    <name evidence="8" type="ORF">TWF102_002205</name>
</gene>
<feature type="compositionally biased region" description="Basic and acidic residues" evidence="5">
    <location>
        <begin position="232"/>
        <end position="242"/>
    </location>
</feature>
<evidence type="ECO:0000256" key="1">
    <source>
        <dbReference type="ARBA" id="ARBA00022723"/>
    </source>
</evidence>
<dbReference type="InterPro" id="IPR011011">
    <property type="entry name" value="Znf_FYVE_PHD"/>
</dbReference>
<dbReference type="PANTHER" id="PTHR23164:SF30">
    <property type="entry name" value="EARLY ENDOSOME ANTIGEN 1"/>
    <property type="match status" value="1"/>
</dbReference>
<dbReference type="Gene3D" id="3.30.40.10">
    <property type="entry name" value="Zinc/RING finger domain, C3HC4 (zinc finger)"/>
    <property type="match status" value="2"/>
</dbReference>
<feature type="compositionally biased region" description="Polar residues" evidence="5">
    <location>
        <begin position="1"/>
        <end position="17"/>
    </location>
</feature>
<evidence type="ECO:0000256" key="3">
    <source>
        <dbReference type="ARBA" id="ARBA00022833"/>
    </source>
</evidence>
<dbReference type="AlphaFoldDB" id="A0A7C8IXK6"/>
<evidence type="ECO:0000256" key="2">
    <source>
        <dbReference type="ARBA" id="ARBA00022771"/>
    </source>
</evidence>
<feature type="compositionally biased region" description="Pro residues" evidence="5">
    <location>
        <begin position="546"/>
        <end position="559"/>
    </location>
</feature>
<dbReference type="Proteomes" id="UP000475325">
    <property type="component" value="Unassembled WGS sequence"/>
</dbReference>
<dbReference type="InterPro" id="IPR013083">
    <property type="entry name" value="Znf_RING/FYVE/PHD"/>
</dbReference>
<dbReference type="SUPFAM" id="SSF57850">
    <property type="entry name" value="RING/U-box"/>
    <property type="match status" value="1"/>
</dbReference>
<dbReference type="SMART" id="SM00184">
    <property type="entry name" value="RING"/>
    <property type="match status" value="1"/>
</dbReference>
<evidence type="ECO:0000256" key="5">
    <source>
        <dbReference type="SAM" id="MobiDB-lite"/>
    </source>
</evidence>
<dbReference type="GO" id="GO:0008270">
    <property type="term" value="F:zinc ion binding"/>
    <property type="evidence" value="ECO:0007669"/>
    <property type="project" value="UniProtKB-KW"/>
</dbReference>
<evidence type="ECO:0000313" key="8">
    <source>
        <dbReference type="EMBL" id="KAF3080395.1"/>
    </source>
</evidence>
<feature type="compositionally biased region" description="Low complexity" evidence="5">
    <location>
        <begin position="37"/>
        <end position="48"/>
    </location>
</feature>
<keyword evidence="3" id="KW-0862">Zinc</keyword>